<evidence type="ECO:0000313" key="3">
    <source>
        <dbReference type="Proteomes" id="UP001500936"/>
    </source>
</evidence>
<gene>
    <name evidence="2" type="ORF">GCM10023187_41970</name>
</gene>
<accession>A0ABP8KQP8</accession>
<proteinExistence type="predicted"/>
<keyword evidence="3" id="KW-1185">Reference proteome</keyword>
<organism evidence="2 3">
    <name type="scientific">Nibrella viscosa</name>
    <dbReference type="NCBI Taxonomy" id="1084524"/>
    <lineage>
        <taxon>Bacteria</taxon>
        <taxon>Pseudomonadati</taxon>
        <taxon>Bacteroidota</taxon>
        <taxon>Cytophagia</taxon>
        <taxon>Cytophagales</taxon>
        <taxon>Spirosomataceae</taxon>
        <taxon>Nibrella</taxon>
    </lineage>
</organism>
<feature type="region of interest" description="Disordered" evidence="1">
    <location>
        <begin position="1"/>
        <end position="159"/>
    </location>
</feature>
<evidence type="ECO:0000313" key="2">
    <source>
        <dbReference type="EMBL" id="GAA4413554.1"/>
    </source>
</evidence>
<sequence length="159" mass="17365">MKSDEKKDDTYTQKSTQRDVGKHDQFENVANAMGPGDETEDVAQDGRNDRFLGGMDMDSQNGIIRMGDQDNSTMEITEEGEKSVTGRGEQSKTSTVDVTTHGPDDYASAEDVPTPEAQEAAKAQDDQTTGWNAGEGETPEDKEEEIAQTGTSKTHRPVY</sequence>
<protein>
    <submittedName>
        <fullName evidence="2">Uncharacterized protein</fullName>
    </submittedName>
</protein>
<name>A0ABP8KQP8_9BACT</name>
<feature type="compositionally biased region" description="Basic and acidic residues" evidence="1">
    <location>
        <begin position="1"/>
        <end position="26"/>
    </location>
</feature>
<dbReference type="EMBL" id="BAABHB010000010">
    <property type="protein sequence ID" value="GAA4413554.1"/>
    <property type="molecule type" value="Genomic_DNA"/>
</dbReference>
<evidence type="ECO:0000256" key="1">
    <source>
        <dbReference type="SAM" id="MobiDB-lite"/>
    </source>
</evidence>
<reference evidence="3" key="1">
    <citation type="journal article" date="2019" name="Int. J. Syst. Evol. Microbiol.">
        <title>The Global Catalogue of Microorganisms (GCM) 10K type strain sequencing project: providing services to taxonomists for standard genome sequencing and annotation.</title>
        <authorList>
            <consortium name="The Broad Institute Genomics Platform"/>
            <consortium name="The Broad Institute Genome Sequencing Center for Infectious Disease"/>
            <person name="Wu L."/>
            <person name="Ma J."/>
        </authorList>
    </citation>
    <scope>NUCLEOTIDE SEQUENCE [LARGE SCALE GENOMIC DNA]</scope>
    <source>
        <strain evidence="3">JCM 17925</strain>
    </source>
</reference>
<dbReference type="RefSeq" id="WP_345269939.1">
    <property type="nucleotide sequence ID" value="NZ_BAABHB010000010.1"/>
</dbReference>
<dbReference type="Proteomes" id="UP001500936">
    <property type="component" value="Unassembled WGS sequence"/>
</dbReference>
<feature type="compositionally biased region" description="Acidic residues" evidence="1">
    <location>
        <begin position="137"/>
        <end position="146"/>
    </location>
</feature>
<comment type="caution">
    <text evidence="2">The sequence shown here is derived from an EMBL/GenBank/DDBJ whole genome shotgun (WGS) entry which is preliminary data.</text>
</comment>